<dbReference type="RefSeq" id="WP_083503264.1">
    <property type="nucleotide sequence ID" value="NZ_CAAAHZ010000002.1"/>
</dbReference>
<dbReference type="InterPro" id="IPR011836">
    <property type="entry name" value="YhdP"/>
</dbReference>
<dbReference type="EMBL" id="LNYK01000014">
    <property type="protein sequence ID" value="KTD21712.1"/>
    <property type="molecule type" value="Genomic_DNA"/>
</dbReference>
<keyword evidence="2 4" id="KW-0812">Transmembrane</keyword>
<feature type="domain" description="YhdP central" evidence="3">
    <location>
        <begin position="34"/>
        <end position="1286"/>
    </location>
</feature>
<accession>A0A0W0VNG5</accession>
<keyword evidence="2" id="KW-1133">Transmembrane helix</keyword>
<gene>
    <name evidence="4" type="ORF">Llon_0877</name>
</gene>
<evidence type="ECO:0000256" key="1">
    <source>
        <dbReference type="SAM" id="MobiDB-lite"/>
    </source>
</evidence>
<evidence type="ECO:0000256" key="2">
    <source>
        <dbReference type="SAM" id="Phobius"/>
    </source>
</evidence>
<keyword evidence="5" id="KW-1185">Reference proteome</keyword>
<dbReference type="InterPro" id="IPR025263">
    <property type="entry name" value="YhdP_central"/>
</dbReference>
<dbReference type="PANTHER" id="PTHR38690:SF1">
    <property type="entry name" value="PROTEASE"/>
    <property type="match status" value="1"/>
</dbReference>
<dbReference type="PATRIC" id="fig|45068.5.peg.942"/>
<proteinExistence type="predicted"/>
<protein>
    <submittedName>
        <fullName evidence="4">Transmembrane protein</fullName>
    </submittedName>
</protein>
<feature type="compositionally biased region" description="Polar residues" evidence="1">
    <location>
        <begin position="1"/>
        <end position="10"/>
    </location>
</feature>
<reference evidence="4 5" key="1">
    <citation type="submission" date="2015-11" db="EMBL/GenBank/DDBJ databases">
        <title>Genomic analysis of 38 Legionella species identifies large and diverse effector repertoires.</title>
        <authorList>
            <person name="Burstein D."/>
            <person name="Amaro F."/>
            <person name="Zusman T."/>
            <person name="Lifshitz Z."/>
            <person name="Cohen O."/>
            <person name="Gilbert J.A."/>
            <person name="Pupko T."/>
            <person name="Shuman H.A."/>
            <person name="Segal G."/>
        </authorList>
    </citation>
    <scope>NUCLEOTIDE SEQUENCE [LARGE SCALE GENOMIC DNA]</scope>
    <source>
        <strain evidence="4 5">ATCC 49505</strain>
    </source>
</reference>
<name>A0A0W0VNG5_9GAMM</name>
<dbReference type="NCBIfam" id="TIGR02099">
    <property type="entry name" value="YhdP family protein"/>
    <property type="match status" value="1"/>
</dbReference>
<dbReference type="Pfam" id="PF13116">
    <property type="entry name" value="YhdP"/>
    <property type="match status" value="1"/>
</dbReference>
<evidence type="ECO:0000313" key="5">
    <source>
        <dbReference type="Proteomes" id="UP000054997"/>
    </source>
</evidence>
<dbReference type="PANTHER" id="PTHR38690">
    <property type="entry name" value="PROTEASE-RELATED"/>
    <property type="match status" value="1"/>
</dbReference>
<evidence type="ECO:0000259" key="3">
    <source>
        <dbReference type="Pfam" id="PF13116"/>
    </source>
</evidence>
<feature type="region of interest" description="Disordered" evidence="1">
    <location>
        <begin position="1"/>
        <end position="23"/>
    </location>
</feature>
<dbReference type="OrthoDB" id="9762238at2"/>
<feature type="transmembrane region" description="Helical" evidence="2">
    <location>
        <begin position="42"/>
        <end position="62"/>
    </location>
</feature>
<dbReference type="STRING" id="45068.Llon_0877"/>
<organism evidence="4 5">
    <name type="scientific">Legionella londiniensis</name>
    <dbReference type="NCBI Taxonomy" id="45068"/>
    <lineage>
        <taxon>Bacteria</taxon>
        <taxon>Pseudomonadati</taxon>
        <taxon>Pseudomonadota</taxon>
        <taxon>Gammaproteobacteria</taxon>
        <taxon>Legionellales</taxon>
        <taxon>Legionellaceae</taxon>
        <taxon>Legionella</taxon>
    </lineage>
</organism>
<sequence>MSNQKSQISQSDHEAILSTDNTSSKQEKKQVSFVRRWLKKTGLFLAVAFIFAAIVFSLFRALTPLAAQYKSEIEEHLSNLIGQPVRINRIETSWYWFEPVLKLEQVQVLDARNHAIQLSTLLIGINLLSSIWHWHIQPGVLYIDDLHLILHQKKDSWQIEGLDQNREMRFAEAEYRALLGWLMLQHKIIAKNISATVYLEDGSLLPVKDIRLSVLNRSGHYHVKARANLSQTPETDLTFLADLNSHDLNQTNGQAYLALKDINPQQWQALLPYKKYLFQGGRGNISLWFDFVDSSLKNCQAILDFRNLSLKKQDGNRTHFAQMLKANLALTPTLEGWELAGDHIELGLEGKKWPQNQIWVEYQRAAEAYRIYVKSLYLEPLLFANIDWPEKIKPVIAAKPEGVLNNLQLLIKQGELHYFLSQFKNISWMATRDVPGMSNLSGVLHWQPKEGHLELDSRNATLTPKSLPPIKFKNIQGVLDWKALSHGMRISLDHVLLVNPDLTISARGVWDKAFTDDGGNIRLVAKYSADNAAKWLAYLPRDYLKPKLYTWLKNNIHRIEKASGQLKVDGPIADFPFDKQPGEFHFSNYLSGLDLTFKEKWPLTQNVNVNLYFNKRNLEADVHYAELDDMIVKQVNLRIDDLGLDHETLLLHGKTKTQADKLLRYVKHSPLNDRLAKLNMLKMDGDVDLELRLEIPLYPENDAIFASGRVDFNENKVVADYAMQQLELNQLKGSLLFDEQGITHSDLGASLLGDPVVMSIHSVRSNKPYTEVNISGHTATELLQKKFDLPMLSFMQGSIQFIARMTLTDDPHDLDHIHISTPLTGVAIDLPSPFGKTSQQISPLDIEIDFNPQTAVRLYVNFDDTISAKLWFKRQGQQFLLHKGMVRIGSGYVSEPRQRGISLVGTLPSLNWQNWQSVLAKFPDGSSSSGLFEKIRYIDIKLAQFIFGKLVYQNFIFKARKQTKDQWSLDLVHRDILAKLQYNPVNNHLSGEVSHLSIPKKDWGEEYAASSASNYLPGQIPNLDINIKELKLGDIDLGRLSLQGKNKKTIWQLTRFLLESPFYQLNLEGEWRRNDKENRTDIQGRLYMNDLAQSLSRWHVSPVVEAHYGQVFIHSSWPGAFSDFSLAKIKGHITMTFKEGRISNLSPETEEKLGLGKLLSILSLQTIPRRLKLDFSDLANDGYSFDVFKGGFILKDGVMSTTDTYIDGPVAYAGIKGDLDLARKLYDLELRVSPHITASLPVVATIAGGPVAGIATWIASKLISHSMQKISGYTYKITGPWLKPVVQQVSIIKS</sequence>
<evidence type="ECO:0000313" key="4">
    <source>
        <dbReference type="EMBL" id="KTD21712.1"/>
    </source>
</evidence>
<comment type="caution">
    <text evidence="4">The sequence shown here is derived from an EMBL/GenBank/DDBJ whole genome shotgun (WGS) entry which is preliminary data.</text>
</comment>
<dbReference type="Proteomes" id="UP000054997">
    <property type="component" value="Unassembled WGS sequence"/>
</dbReference>
<keyword evidence="2" id="KW-0472">Membrane</keyword>